<dbReference type="Gene3D" id="1.20.1250.20">
    <property type="entry name" value="MFS general substrate transporter like domains"/>
    <property type="match status" value="1"/>
</dbReference>
<evidence type="ECO:0000256" key="13">
    <source>
        <dbReference type="SAM" id="Phobius"/>
    </source>
</evidence>
<dbReference type="InterPro" id="IPR005828">
    <property type="entry name" value="MFS_sugar_transport-like"/>
</dbReference>
<dbReference type="PANTHER" id="PTHR48022">
    <property type="entry name" value="PLASTIDIC GLUCOSE TRANSPORTER 4"/>
    <property type="match status" value="1"/>
</dbReference>
<evidence type="ECO:0000256" key="10">
    <source>
        <dbReference type="ARBA" id="ARBA00038682"/>
    </source>
</evidence>
<dbReference type="PRINTS" id="PR00171">
    <property type="entry name" value="SUGRTRNSPORT"/>
</dbReference>
<evidence type="ECO:0000256" key="7">
    <source>
        <dbReference type="ARBA" id="ARBA00022989"/>
    </source>
</evidence>
<feature type="transmembrane region" description="Helical" evidence="13">
    <location>
        <begin position="436"/>
        <end position="459"/>
    </location>
</feature>
<dbReference type="Pfam" id="PF00083">
    <property type="entry name" value="Sugar_tr"/>
    <property type="match status" value="1"/>
</dbReference>
<dbReference type="NCBIfam" id="TIGR00879">
    <property type="entry name" value="SP"/>
    <property type="match status" value="1"/>
</dbReference>
<feature type="transmembrane region" description="Helical" evidence="13">
    <location>
        <begin position="337"/>
        <end position="360"/>
    </location>
</feature>
<accession>A0A9X0B454</accession>
<dbReference type="OrthoDB" id="508119at2759"/>
<keyword evidence="8 13" id="KW-0472">Membrane</keyword>
<dbReference type="SUPFAM" id="SSF103473">
    <property type="entry name" value="MFS general substrate transporter"/>
    <property type="match status" value="1"/>
</dbReference>
<feature type="transmembrane region" description="Helical" evidence="13">
    <location>
        <begin position="177"/>
        <end position="198"/>
    </location>
</feature>
<evidence type="ECO:0000256" key="4">
    <source>
        <dbReference type="ARBA" id="ARBA00022692"/>
    </source>
</evidence>
<feature type="transmembrane region" description="Helical" evidence="13">
    <location>
        <begin position="270"/>
        <end position="288"/>
    </location>
</feature>
<evidence type="ECO:0000313" key="15">
    <source>
        <dbReference type="EMBL" id="KAJ5387427.1"/>
    </source>
</evidence>
<keyword evidence="3 12" id="KW-0813">Transport</keyword>
<evidence type="ECO:0000256" key="6">
    <source>
        <dbReference type="ARBA" id="ARBA00022911"/>
    </source>
</evidence>
<gene>
    <name evidence="15" type="ORF">N7509_009968</name>
</gene>
<organism evidence="15 16">
    <name type="scientific">Penicillium cosmopolitanum</name>
    <dbReference type="NCBI Taxonomy" id="1131564"/>
    <lineage>
        <taxon>Eukaryota</taxon>
        <taxon>Fungi</taxon>
        <taxon>Dikarya</taxon>
        <taxon>Ascomycota</taxon>
        <taxon>Pezizomycotina</taxon>
        <taxon>Eurotiomycetes</taxon>
        <taxon>Eurotiomycetidae</taxon>
        <taxon>Eurotiales</taxon>
        <taxon>Aspergillaceae</taxon>
        <taxon>Penicillium</taxon>
    </lineage>
</organism>
<evidence type="ECO:0000256" key="8">
    <source>
        <dbReference type="ARBA" id="ARBA00023136"/>
    </source>
</evidence>
<comment type="subunit">
    <text evidence="10">Interacts with creB.</text>
</comment>
<sequence length="517" mass="57172">MGFAFNAGDKITPREVFNSKLFLVILVASCGSIIFGYDLAFIGGGFDLDGQDSSAIQAHMVNSFQGGAFFGVMVAYVVNERFGRRFALLWGSIIFNIGVILCMASLGNIPLFYVGRIISGLGVGATTFAVPQYLSECAPACARGGIFEIGTQVGTITGFWINYGVQQTIDPIGDKQWFIPIAFQFIPSGLMAVGLFMLSESPRWLFSKHRNAEAVKALTWLRQLPAEHPYVANELEDYRKQLEHEADLAPDESFRAIVKETFSPRILPRVIHGCLLMIFQNSTGINAMNNFSVSFFATLGFHGTSVKLLSTGIYGIVKGVAATITFLFLVDRFGRRALLFAGSVMCAFSMYYVAAFSAITDSFHSSQEPGSASYSAVAFIYIFGAGYSVGWNIPWIVASEIFPTRIRSFCLVLTTCSHWLGEFYTSYAVTYMFASITYGTFLFFGSMTVLGGVYVYLFLPETKGIPLEKMDDLFGEKGFAIQKMRRFKESQRQLAVIEGREEALKEVDLSVKENSMY</sequence>
<dbReference type="PROSITE" id="PS00217">
    <property type="entry name" value="SUGAR_TRANSPORT_2"/>
    <property type="match status" value="1"/>
</dbReference>
<keyword evidence="4 13" id="KW-0812">Transmembrane</keyword>
<dbReference type="EMBL" id="JAPZBU010000009">
    <property type="protein sequence ID" value="KAJ5387427.1"/>
    <property type="molecule type" value="Genomic_DNA"/>
</dbReference>
<protein>
    <recommendedName>
        <fullName evidence="11">Quinate transporter</fullName>
    </recommendedName>
</protein>
<evidence type="ECO:0000256" key="12">
    <source>
        <dbReference type="RuleBase" id="RU003346"/>
    </source>
</evidence>
<feature type="transmembrane region" description="Helical" evidence="13">
    <location>
        <begin position="113"/>
        <end position="134"/>
    </location>
</feature>
<keyword evidence="7 13" id="KW-1133">Transmembrane helix</keyword>
<dbReference type="AlphaFoldDB" id="A0A9X0B454"/>
<feature type="transmembrane region" description="Helical" evidence="13">
    <location>
        <begin position="372"/>
        <end position="397"/>
    </location>
</feature>
<evidence type="ECO:0000256" key="9">
    <source>
        <dbReference type="ARBA" id="ARBA00037560"/>
    </source>
</evidence>
<name>A0A9X0B454_9EURO</name>
<feature type="domain" description="Major facilitator superfamily (MFS) profile" evidence="14">
    <location>
        <begin position="16"/>
        <end position="463"/>
    </location>
</feature>
<keyword evidence="6" id="KW-0672">Quinate metabolism</keyword>
<feature type="transmembrane region" description="Helical" evidence="13">
    <location>
        <begin position="308"/>
        <end position="330"/>
    </location>
</feature>
<feature type="transmembrane region" description="Helical" evidence="13">
    <location>
        <begin position="409"/>
        <end position="430"/>
    </location>
</feature>
<comment type="subcellular location">
    <subcellularLocation>
        <location evidence="1">Cell membrane</location>
        <topology evidence="1">Multi-pass membrane protein</topology>
    </subcellularLocation>
</comment>
<reference evidence="15" key="2">
    <citation type="journal article" date="2023" name="IMA Fungus">
        <title>Comparative genomic study of the Penicillium genus elucidates a diverse pangenome and 15 lateral gene transfer events.</title>
        <authorList>
            <person name="Petersen C."/>
            <person name="Sorensen T."/>
            <person name="Nielsen M.R."/>
            <person name="Sondergaard T.E."/>
            <person name="Sorensen J.L."/>
            <person name="Fitzpatrick D.A."/>
            <person name="Frisvad J.C."/>
            <person name="Nielsen K.L."/>
        </authorList>
    </citation>
    <scope>NUCLEOTIDE SEQUENCE</scope>
    <source>
        <strain evidence="15">IBT 29677</strain>
    </source>
</reference>
<comment type="function">
    <text evidence="9">Integral membrane transporter that imports quinic acid to be catabolized as a carbon source.</text>
</comment>
<dbReference type="GO" id="GO:0005351">
    <property type="term" value="F:carbohydrate:proton symporter activity"/>
    <property type="evidence" value="ECO:0007669"/>
    <property type="project" value="TreeGrafter"/>
</dbReference>
<dbReference type="InterPro" id="IPR050360">
    <property type="entry name" value="MFS_Sugar_Transporters"/>
</dbReference>
<reference evidence="15" key="1">
    <citation type="submission" date="2022-12" db="EMBL/GenBank/DDBJ databases">
        <authorList>
            <person name="Petersen C."/>
        </authorList>
    </citation>
    <scope>NUCLEOTIDE SEQUENCE</scope>
    <source>
        <strain evidence="15">IBT 29677</strain>
    </source>
</reference>
<evidence type="ECO:0000259" key="14">
    <source>
        <dbReference type="PROSITE" id="PS50850"/>
    </source>
</evidence>
<dbReference type="GO" id="GO:0005886">
    <property type="term" value="C:plasma membrane"/>
    <property type="evidence" value="ECO:0007669"/>
    <property type="project" value="UniProtKB-SubCell"/>
</dbReference>
<keyword evidence="5" id="KW-0832">Ubl conjugation</keyword>
<proteinExistence type="inferred from homology"/>
<dbReference type="InterPro" id="IPR005829">
    <property type="entry name" value="Sugar_transporter_CS"/>
</dbReference>
<comment type="caution">
    <text evidence="15">The sequence shown here is derived from an EMBL/GenBank/DDBJ whole genome shotgun (WGS) entry which is preliminary data.</text>
</comment>
<dbReference type="PANTHER" id="PTHR48022:SF34">
    <property type="entry name" value="MAJOR FACILITATOR SUPERFAMILY (MFS) PROFILE DOMAIN-CONTAINING PROTEIN-RELATED"/>
    <property type="match status" value="1"/>
</dbReference>
<dbReference type="Proteomes" id="UP001147747">
    <property type="component" value="Unassembled WGS sequence"/>
</dbReference>
<feature type="transmembrane region" description="Helical" evidence="13">
    <location>
        <begin position="62"/>
        <end position="79"/>
    </location>
</feature>
<evidence type="ECO:0000256" key="11">
    <source>
        <dbReference type="ARBA" id="ARBA00043213"/>
    </source>
</evidence>
<evidence type="ECO:0000256" key="5">
    <source>
        <dbReference type="ARBA" id="ARBA00022843"/>
    </source>
</evidence>
<feature type="transmembrane region" description="Helical" evidence="13">
    <location>
        <begin position="86"/>
        <end position="107"/>
    </location>
</feature>
<evidence type="ECO:0000256" key="2">
    <source>
        <dbReference type="ARBA" id="ARBA00010992"/>
    </source>
</evidence>
<dbReference type="RefSeq" id="XP_056485225.1">
    <property type="nucleotide sequence ID" value="XM_056634605.1"/>
</dbReference>
<evidence type="ECO:0000313" key="16">
    <source>
        <dbReference type="Proteomes" id="UP001147747"/>
    </source>
</evidence>
<feature type="transmembrane region" description="Helical" evidence="13">
    <location>
        <begin position="21"/>
        <end position="42"/>
    </location>
</feature>
<feature type="transmembrane region" description="Helical" evidence="13">
    <location>
        <begin position="146"/>
        <end position="165"/>
    </location>
</feature>
<comment type="similarity">
    <text evidence="2 12">Belongs to the major facilitator superfamily. Sugar transporter (TC 2.A.1.1) family.</text>
</comment>
<dbReference type="InterPro" id="IPR036259">
    <property type="entry name" value="MFS_trans_sf"/>
</dbReference>
<dbReference type="GeneID" id="81373585"/>
<dbReference type="PROSITE" id="PS50850">
    <property type="entry name" value="MFS"/>
    <property type="match status" value="1"/>
</dbReference>
<keyword evidence="16" id="KW-1185">Reference proteome</keyword>
<evidence type="ECO:0000256" key="3">
    <source>
        <dbReference type="ARBA" id="ARBA00022448"/>
    </source>
</evidence>
<dbReference type="InterPro" id="IPR020846">
    <property type="entry name" value="MFS_dom"/>
</dbReference>
<dbReference type="InterPro" id="IPR003663">
    <property type="entry name" value="Sugar/inositol_transpt"/>
</dbReference>
<evidence type="ECO:0000256" key="1">
    <source>
        <dbReference type="ARBA" id="ARBA00004651"/>
    </source>
</evidence>